<dbReference type="RefSeq" id="WP_161628329.1">
    <property type="nucleotide sequence ID" value="NZ_AUBI01000002.1"/>
</dbReference>
<dbReference type="AlphaFoldDB" id="A0A511X7I7"/>
<dbReference type="STRING" id="1120919.GCA_000429165_00797"/>
<evidence type="ECO:0000313" key="2">
    <source>
        <dbReference type="EMBL" id="GEN58891.1"/>
    </source>
</evidence>
<sequence>MPLDRRHFLNGAALLTGGLLSSGRVLGQAAWTVLGHPLSSLPWLQDVRRIIIDTDPGTDDLLAIMMMLSSTQITTEAITVAPGNIGYEQEVRNALYLSQTLTNGKIPVHRGVDHPLLNRPYPAAGFIHGRYGLGDMVVPEVALRPAPEHASVAISRIVSAHPGEVVLLALGGLSNIALALLLDPSIARKARGVVIVGGRYEGIGTAVSFNAMVDPEAADIVLRSGLQIAMTGGLGPTEMLTQADFDHIRTFGTQKSEIFLKSNAERLKFETEQRHKPGATYADPFAAAMVLDPSVASEFEAVNVKVELNGAETRGEYVFGGTHIYTGDALPPNVAICSRGSAEKFRTQVFKALRS</sequence>
<gene>
    <name evidence="2" type="ORF">ANI02nite_07750</name>
</gene>
<comment type="caution">
    <text evidence="2">The sequence shown here is derived from an EMBL/GenBank/DDBJ whole genome shotgun (WGS) entry which is preliminary data.</text>
</comment>
<evidence type="ECO:0000313" key="3">
    <source>
        <dbReference type="Proteomes" id="UP000321635"/>
    </source>
</evidence>
<accession>A0A511X7I7</accession>
<dbReference type="PANTHER" id="PTHR46190:SF1">
    <property type="entry name" value="SI:CH211-201H21.5"/>
    <property type="match status" value="1"/>
</dbReference>
<keyword evidence="3" id="KW-1185">Reference proteome</keyword>
<reference evidence="2 3" key="1">
    <citation type="submission" date="2019-07" db="EMBL/GenBank/DDBJ databases">
        <title>Whole genome shotgun sequence of Acetobacter nitrogenifigens NBRC 105050.</title>
        <authorList>
            <person name="Hosoyama A."/>
            <person name="Uohara A."/>
            <person name="Ohji S."/>
            <person name="Ichikawa N."/>
        </authorList>
    </citation>
    <scope>NUCLEOTIDE SEQUENCE [LARGE SCALE GENOMIC DNA]</scope>
    <source>
        <strain evidence="2 3">NBRC 105050</strain>
    </source>
</reference>
<organism evidence="2 3">
    <name type="scientific">Acetobacter nitrogenifigens DSM 23921 = NBRC 105050</name>
    <dbReference type="NCBI Taxonomy" id="1120919"/>
    <lineage>
        <taxon>Bacteria</taxon>
        <taxon>Pseudomonadati</taxon>
        <taxon>Pseudomonadota</taxon>
        <taxon>Alphaproteobacteria</taxon>
        <taxon>Acetobacterales</taxon>
        <taxon>Acetobacteraceae</taxon>
        <taxon>Acetobacter</taxon>
    </lineage>
</organism>
<dbReference type="GO" id="GO:0016799">
    <property type="term" value="F:hydrolase activity, hydrolyzing N-glycosyl compounds"/>
    <property type="evidence" value="ECO:0007669"/>
    <property type="project" value="InterPro"/>
</dbReference>
<dbReference type="InterPro" id="IPR006311">
    <property type="entry name" value="TAT_signal"/>
</dbReference>
<dbReference type="Gene3D" id="3.90.245.10">
    <property type="entry name" value="Ribonucleoside hydrolase-like"/>
    <property type="match status" value="1"/>
</dbReference>
<dbReference type="InterPro" id="IPR052775">
    <property type="entry name" value="IUN_hydrolase"/>
</dbReference>
<dbReference type="InterPro" id="IPR001910">
    <property type="entry name" value="Inosine/uridine_hydrolase_dom"/>
</dbReference>
<proteinExistence type="predicted"/>
<dbReference type="PROSITE" id="PS51318">
    <property type="entry name" value="TAT"/>
    <property type="match status" value="1"/>
</dbReference>
<keyword evidence="2" id="KW-0378">Hydrolase</keyword>
<dbReference type="EMBL" id="BJYF01000003">
    <property type="protein sequence ID" value="GEN58891.1"/>
    <property type="molecule type" value="Genomic_DNA"/>
</dbReference>
<name>A0A511X7I7_9PROT</name>
<dbReference type="SUPFAM" id="SSF53590">
    <property type="entry name" value="Nucleoside hydrolase"/>
    <property type="match status" value="1"/>
</dbReference>
<feature type="domain" description="Inosine/uridine-preferring nucleoside hydrolase" evidence="1">
    <location>
        <begin position="50"/>
        <end position="346"/>
    </location>
</feature>
<dbReference type="Pfam" id="PF01156">
    <property type="entry name" value="IU_nuc_hydro"/>
    <property type="match status" value="1"/>
</dbReference>
<evidence type="ECO:0000259" key="1">
    <source>
        <dbReference type="Pfam" id="PF01156"/>
    </source>
</evidence>
<dbReference type="PANTHER" id="PTHR46190">
    <property type="entry name" value="SI:CH211-201H21.5-RELATED"/>
    <property type="match status" value="1"/>
</dbReference>
<dbReference type="Proteomes" id="UP000321635">
    <property type="component" value="Unassembled WGS sequence"/>
</dbReference>
<protein>
    <submittedName>
        <fullName evidence="2">Nucleoside hydrolase</fullName>
    </submittedName>
</protein>
<dbReference type="InterPro" id="IPR036452">
    <property type="entry name" value="Ribo_hydro-like"/>
</dbReference>